<dbReference type="EnsemblMetazoa" id="AQUA014737-RA">
    <property type="protein sequence ID" value="AQUA014737-PA"/>
    <property type="gene ID" value="AQUA014737"/>
</dbReference>
<dbReference type="Proteomes" id="UP000076407">
    <property type="component" value="Unassembled WGS sequence"/>
</dbReference>
<evidence type="ECO:0000313" key="1">
    <source>
        <dbReference type="EnsemblMetazoa" id="AQUA014737-PA"/>
    </source>
</evidence>
<dbReference type="AlphaFoldDB" id="A0A182XSC4"/>
<reference evidence="1" key="1">
    <citation type="submission" date="2020-05" db="UniProtKB">
        <authorList>
            <consortium name="EnsemblMetazoa"/>
        </authorList>
    </citation>
    <scope>IDENTIFICATION</scope>
    <source>
        <strain evidence="1">SANGQUA</strain>
    </source>
</reference>
<name>A0A182XSC4_ANOQN</name>
<sequence>MRRREGRGILCRSQRSVVDGWRYKTCIRNGWTLRIGGRS</sequence>
<accession>A0A182XSC4</accession>
<protein>
    <submittedName>
        <fullName evidence="1">Uncharacterized protein</fullName>
    </submittedName>
</protein>
<keyword evidence="2" id="KW-1185">Reference proteome</keyword>
<dbReference type="VEuPathDB" id="VectorBase:AQUA014737"/>
<organism evidence="1 2">
    <name type="scientific">Anopheles quadriannulatus</name>
    <name type="common">Mosquito</name>
    <dbReference type="NCBI Taxonomy" id="34691"/>
    <lineage>
        <taxon>Eukaryota</taxon>
        <taxon>Metazoa</taxon>
        <taxon>Ecdysozoa</taxon>
        <taxon>Arthropoda</taxon>
        <taxon>Hexapoda</taxon>
        <taxon>Insecta</taxon>
        <taxon>Pterygota</taxon>
        <taxon>Neoptera</taxon>
        <taxon>Endopterygota</taxon>
        <taxon>Diptera</taxon>
        <taxon>Nematocera</taxon>
        <taxon>Culicoidea</taxon>
        <taxon>Culicidae</taxon>
        <taxon>Anophelinae</taxon>
        <taxon>Anopheles</taxon>
    </lineage>
</organism>
<evidence type="ECO:0000313" key="2">
    <source>
        <dbReference type="Proteomes" id="UP000076407"/>
    </source>
</evidence>
<proteinExistence type="predicted"/>